<dbReference type="PANTHER" id="PTHR38887">
    <property type="entry name" value="CHROMOSOME 21, WHOLE GENOME SHOTGUN SEQUENCE"/>
    <property type="match status" value="1"/>
</dbReference>
<feature type="compositionally biased region" description="Basic and acidic residues" evidence="1">
    <location>
        <begin position="317"/>
        <end position="334"/>
    </location>
</feature>
<dbReference type="Proteomes" id="UP001280581">
    <property type="component" value="Unassembled WGS sequence"/>
</dbReference>
<organism evidence="2 3">
    <name type="scientific">Pseudopithomyces chartarum</name>
    <dbReference type="NCBI Taxonomy" id="1892770"/>
    <lineage>
        <taxon>Eukaryota</taxon>
        <taxon>Fungi</taxon>
        <taxon>Dikarya</taxon>
        <taxon>Ascomycota</taxon>
        <taxon>Pezizomycotina</taxon>
        <taxon>Dothideomycetes</taxon>
        <taxon>Pleosporomycetidae</taxon>
        <taxon>Pleosporales</taxon>
        <taxon>Massarineae</taxon>
        <taxon>Didymosphaeriaceae</taxon>
        <taxon>Pseudopithomyces</taxon>
    </lineage>
</organism>
<keyword evidence="3" id="KW-1185">Reference proteome</keyword>
<comment type="caution">
    <text evidence="2">The sequence shown here is derived from an EMBL/GenBank/DDBJ whole genome shotgun (WGS) entry which is preliminary data.</text>
</comment>
<protein>
    <submittedName>
        <fullName evidence="2">Uncharacterized protein</fullName>
    </submittedName>
</protein>
<accession>A0AAN6LYT4</accession>
<feature type="compositionally biased region" description="Basic and acidic residues" evidence="1">
    <location>
        <begin position="284"/>
        <end position="310"/>
    </location>
</feature>
<proteinExistence type="predicted"/>
<gene>
    <name evidence="2" type="ORF">GRF29_69g1336974</name>
</gene>
<sequence>MASASQSFMQPKIADKSDTFLNDITSWIPDSTNLPVKKTEKLTKPIVIPRIGVLGRLAAPLPFARAYSSDLRSHAIDEVQFVAFIDTLAVCQAAPVPLQVLDKAGMIVGAVPHHWAMGASAEMSLAAGVGTAATIKTRTRRYMEKINSEFLAPRGLTASICKYEEIVARLGYRATQVESAPAYHTGIENMSLIERTIRSLEPHIAPLTYDVPPPSQQRHRIDQMSAKAIYHKREQVFKKQQKKMDKDRQRHGKLAESTNRDEDSSDTSSETDSVTTSKSSINKISDRKMQKIERKAARESKKASAEDTAKVAKKRERSIEKAQRKMVREAEKRDKKPARKHEKDSQKTEEKVAKQNRKEQSQIDNMEFLVIDNLDPSFV</sequence>
<evidence type="ECO:0000256" key="1">
    <source>
        <dbReference type="SAM" id="MobiDB-lite"/>
    </source>
</evidence>
<dbReference type="InterPro" id="IPR053221">
    <property type="entry name" value="Burnettramic_acid_biosynth"/>
</dbReference>
<evidence type="ECO:0000313" key="2">
    <source>
        <dbReference type="EMBL" id="KAK3209278.1"/>
    </source>
</evidence>
<dbReference type="PANTHER" id="PTHR38887:SF1">
    <property type="entry name" value="RAS MODIFICATION PROTEIN ERF4"/>
    <property type="match status" value="1"/>
</dbReference>
<feature type="region of interest" description="Disordered" evidence="1">
    <location>
        <begin position="237"/>
        <end position="365"/>
    </location>
</feature>
<dbReference type="AlphaFoldDB" id="A0AAN6LYT4"/>
<dbReference type="EMBL" id="WVTA01000006">
    <property type="protein sequence ID" value="KAK3209278.1"/>
    <property type="molecule type" value="Genomic_DNA"/>
</dbReference>
<feature type="compositionally biased region" description="Basic and acidic residues" evidence="1">
    <location>
        <begin position="237"/>
        <end position="248"/>
    </location>
</feature>
<name>A0AAN6LYT4_9PLEO</name>
<evidence type="ECO:0000313" key="3">
    <source>
        <dbReference type="Proteomes" id="UP001280581"/>
    </source>
</evidence>
<feature type="compositionally biased region" description="Low complexity" evidence="1">
    <location>
        <begin position="266"/>
        <end position="280"/>
    </location>
</feature>
<feature type="compositionally biased region" description="Basic and acidic residues" evidence="1">
    <location>
        <begin position="341"/>
        <end position="361"/>
    </location>
</feature>
<reference evidence="2 3" key="1">
    <citation type="submission" date="2021-02" db="EMBL/GenBank/DDBJ databases">
        <title>Genome assembly of Pseudopithomyces chartarum.</title>
        <authorList>
            <person name="Jauregui R."/>
            <person name="Singh J."/>
            <person name="Voisey C."/>
        </authorList>
    </citation>
    <scope>NUCLEOTIDE SEQUENCE [LARGE SCALE GENOMIC DNA]</scope>
    <source>
        <strain evidence="2 3">AGR01</strain>
    </source>
</reference>